<gene>
    <name evidence="2" type="ORF">KK083_28095</name>
</gene>
<feature type="chain" id="PRO_5042844248" description="DUF5723 domain-containing protein" evidence="1">
    <location>
        <begin position="36"/>
        <end position="372"/>
    </location>
</feature>
<evidence type="ECO:0000313" key="2">
    <source>
        <dbReference type="EMBL" id="MBT1700785.1"/>
    </source>
</evidence>
<evidence type="ECO:0000313" key="3">
    <source>
        <dbReference type="Proteomes" id="UP001319200"/>
    </source>
</evidence>
<evidence type="ECO:0000256" key="1">
    <source>
        <dbReference type="SAM" id="SignalP"/>
    </source>
</evidence>
<evidence type="ECO:0008006" key="4">
    <source>
        <dbReference type="Google" id="ProtNLM"/>
    </source>
</evidence>
<dbReference type="Proteomes" id="UP001319200">
    <property type="component" value="Unassembled WGS sequence"/>
</dbReference>
<proteinExistence type="predicted"/>
<reference evidence="2 3" key="1">
    <citation type="submission" date="2021-05" db="EMBL/GenBank/DDBJ databases">
        <title>A Polyphasic approach of four new species of the genus Ohtaekwangia: Ohtaekwangia histidinii sp. nov., Ohtaekwangia cretensis sp. nov., Ohtaekwangia indiensis sp. nov., Ohtaekwangia reichenbachii sp. nov. from diverse environment.</title>
        <authorList>
            <person name="Octaviana S."/>
        </authorList>
    </citation>
    <scope>NUCLEOTIDE SEQUENCE [LARGE SCALE GENOMIC DNA]</scope>
    <source>
        <strain evidence="2 3">PWU4</strain>
    </source>
</reference>
<keyword evidence="3" id="KW-1185">Reference proteome</keyword>
<keyword evidence="1" id="KW-0732">Signal</keyword>
<organism evidence="2 3">
    <name type="scientific">Chryseosolibacter histidini</name>
    <dbReference type="NCBI Taxonomy" id="2782349"/>
    <lineage>
        <taxon>Bacteria</taxon>
        <taxon>Pseudomonadati</taxon>
        <taxon>Bacteroidota</taxon>
        <taxon>Cytophagia</taxon>
        <taxon>Cytophagales</taxon>
        <taxon>Chryseotaleaceae</taxon>
        <taxon>Chryseosolibacter</taxon>
    </lineage>
</organism>
<dbReference type="RefSeq" id="WP_254169473.1">
    <property type="nucleotide sequence ID" value="NZ_JAHESF010000048.1"/>
</dbReference>
<sequence>MKLYILLFKALRSLYSRAFAASAMLLILCSVAAFAQESAHGVNVGLVYPLSTHGKHAGSYSNIFSLNVIAGVSREEKAFTMAGFANFIREDATGFQVAGFSNFIGGFADGFKGAGFLNMYQSGRGFQVAGFANLAKRDITGMQAAGFINTVRDLNGFQAAGFINIAGGNIHGTQAAGYINIAGDVKGSQFAGFINIAKKVKGVQLAGFINIADSSDYPIGIVNIIKNGEKWLGVTTDDNLTTLLTFRSGGRKLYGIIGVGYNFENTKDVFAMQYGLGAHLVGTGNFRLNAEATAISLENFKRGEFNKFSLSILPAVQLGPLEIFAGPSFNHVNTDTAEGRKLIGHYMWTDTNKDNRLNGLYIGYTAGVQMRF</sequence>
<comment type="caution">
    <text evidence="2">The sequence shown here is derived from an EMBL/GenBank/DDBJ whole genome shotgun (WGS) entry which is preliminary data.</text>
</comment>
<protein>
    <recommendedName>
        <fullName evidence="4">DUF5723 domain-containing protein</fullName>
    </recommendedName>
</protein>
<accession>A0AAP2DQP2</accession>
<feature type="signal peptide" evidence="1">
    <location>
        <begin position="1"/>
        <end position="35"/>
    </location>
</feature>
<dbReference type="AlphaFoldDB" id="A0AAP2DQP2"/>
<dbReference type="EMBL" id="JAHESF010000048">
    <property type="protein sequence ID" value="MBT1700785.1"/>
    <property type="molecule type" value="Genomic_DNA"/>
</dbReference>
<name>A0AAP2DQP2_9BACT</name>